<protein>
    <submittedName>
        <fullName evidence="2">Phosphatidate cytidylyltransferase</fullName>
    </submittedName>
</protein>
<dbReference type="EMBL" id="JAMKFE010000014">
    <property type="protein sequence ID" value="MCM5681794.1"/>
    <property type="molecule type" value="Genomic_DNA"/>
</dbReference>
<feature type="transmembrane region" description="Helical" evidence="1">
    <location>
        <begin position="95"/>
        <end position="114"/>
    </location>
</feature>
<keyword evidence="2" id="KW-0808">Transferase</keyword>
<keyword evidence="1" id="KW-1133">Transmembrane helix</keyword>
<dbReference type="RefSeq" id="WP_251780275.1">
    <property type="nucleotide sequence ID" value="NZ_JAMKFE010000014.1"/>
</dbReference>
<dbReference type="Pfam" id="PF01148">
    <property type="entry name" value="CTP_transf_1"/>
    <property type="match status" value="1"/>
</dbReference>
<name>A0ABT0YTR8_9BURK</name>
<feature type="transmembrane region" description="Helical" evidence="1">
    <location>
        <begin position="120"/>
        <end position="140"/>
    </location>
</feature>
<evidence type="ECO:0000256" key="1">
    <source>
        <dbReference type="SAM" id="Phobius"/>
    </source>
</evidence>
<comment type="caution">
    <text evidence="2">The sequence shown here is derived from an EMBL/GenBank/DDBJ whole genome shotgun (WGS) entry which is preliminary data.</text>
</comment>
<keyword evidence="1" id="KW-0812">Transmembrane</keyword>
<feature type="transmembrane region" description="Helical" evidence="1">
    <location>
        <begin position="152"/>
        <end position="172"/>
    </location>
</feature>
<organism evidence="2 3">
    <name type="scientific">Caldimonas mangrovi</name>
    <dbReference type="NCBI Taxonomy" id="2944811"/>
    <lineage>
        <taxon>Bacteria</taxon>
        <taxon>Pseudomonadati</taxon>
        <taxon>Pseudomonadota</taxon>
        <taxon>Betaproteobacteria</taxon>
        <taxon>Burkholderiales</taxon>
        <taxon>Sphaerotilaceae</taxon>
        <taxon>Caldimonas</taxon>
    </lineage>
</organism>
<proteinExistence type="predicted"/>
<dbReference type="PANTHER" id="PTHR43535:SF1">
    <property type="entry name" value="PHOSPHATIDATE CYTIDYLYLTRANSFERASE"/>
    <property type="match status" value="1"/>
</dbReference>
<feature type="transmembrane region" description="Helical" evidence="1">
    <location>
        <begin position="250"/>
        <end position="270"/>
    </location>
</feature>
<dbReference type="PANTHER" id="PTHR43535">
    <property type="entry name" value="PHOSPHATIDATE CYTIDYLYLTRANSFERASE"/>
    <property type="match status" value="1"/>
</dbReference>
<reference evidence="2" key="1">
    <citation type="submission" date="2022-05" db="EMBL/GenBank/DDBJ databases">
        <title>Schlegelella sp. nov., isolated from mangrove soil.</title>
        <authorList>
            <person name="Liu Y."/>
            <person name="Ge X."/>
            <person name="Liu W."/>
        </authorList>
    </citation>
    <scope>NUCLEOTIDE SEQUENCE</scope>
    <source>
        <strain evidence="2">S2-27</strain>
    </source>
</reference>
<evidence type="ECO:0000313" key="3">
    <source>
        <dbReference type="Proteomes" id="UP001165541"/>
    </source>
</evidence>
<dbReference type="GO" id="GO:0016779">
    <property type="term" value="F:nucleotidyltransferase activity"/>
    <property type="evidence" value="ECO:0007669"/>
    <property type="project" value="UniProtKB-KW"/>
</dbReference>
<keyword evidence="2" id="KW-0548">Nucleotidyltransferase</keyword>
<accession>A0ABT0YTR8</accession>
<feature type="transmembrane region" description="Helical" evidence="1">
    <location>
        <begin position="48"/>
        <end position="75"/>
    </location>
</feature>
<dbReference type="Proteomes" id="UP001165541">
    <property type="component" value="Unassembled WGS sequence"/>
</dbReference>
<feature type="transmembrane region" description="Helical" evidence="1">
    <location>
        <begin position="7"/>
        <end position="28"/>
    </location>
</feature>
<evidence type="ECO:0000313" key="2">
    <source>
        <dbReference type="EMBL" id="MCM5681794.1"/>
    </source>
</evidence>
<feature type="transmembrane region" description="Helical" evidence="1">
    <location>
        <begin position="184"/>
        <end position="202"/>
    </location>
</feature>
<keyword evidence="3" id="KW-1185">Reference proteome</keyword>
<keyword evidence="1" id="KW-0472">Membrane</keyword>
<gene>
    <name evidence="2" type="ORF">M8A51_19880</name>
</gene>
<sequence length="313" mass="33419">MSLPTQATLLFAGVGGVLVVATAIGWSLKRRVAAAGPHAAIDNLNARIHAWWVMVGVLAVAFWLGAWGVIGLFALLSAVALREYTRVSAMPPERIVQVLAYAVALPMQYLLIGIDWYGLYSIFIPVYAFLVLPITAALLGDGTRFLERAAKTQWGLMICVFCISHVPALMLLDIPGFEGRNLLLIAYLVLVVQASDVLQYVWGKLAGRHPVAPRLSPSKTVEGAVGGILSATALGAALHGVTPFTPAEAAALSFAVCLMGFLGGLVMSAIKRDAGAKDWGSLIEGHGGVLDRLDSVAFAAPVYFHLVRYWWTP</sequence>